<dbReference type="OrthoDB" id="6058653at2"/>
<evidence type="ECO:0000313" key="1">
    <source>
        <dbReference type="EMBL" id="RNF86252.1"/>
    </source>
</evidence>
<comment type="caution">
    <text evidence="1">The sequence shown here is derived from an EMBL/GenBank/DDBJ whole genome shotgun (WGS) entry which is preliminary data.</text>
</comment>
<sequence length="84" mass="9315">MDLRWTAFAAICHEEFHRCAFPAELVAACGGHEDIAWATYFHLRGDALAWLSREVPALDGDTPESLLGADQADAVRHCLWSMPC</sequence>
<protein>
    <submittedName>
        <fullName evidence="1">DUF2384 domain-containing protein</fullName>
    </submittedName>
</protein>
<dbReference type="AlphaFoldDB" id="A0A3M8T662"/>
<evidence type="ECO:0000313" key="2">
    <source>
        <dbReference type="Proteomes" id="UP000267049"/>
    </source>
</evidence>
<name>A0A3M8T662_9GAMM</name>
<gene>
    <name evidence="1" type="ORF">EER27_02175</name>
</gene>
<organism evidence="1 2">
    <name type="scientific">Montanilutibacter psychrotolerans</name>
    <dbReference type="NCBI Taxonomy" id="1327343"/>
    <lineage>
        <taxon>Bacteria</taxon>
        <taxon>Pseudomonadati</taxon>
        <taxon>Pseudomonadota</taxon>
        <taxon>Gammaproteobacteria</taxon>
        <taxon>Lysobacterales</taxon>
        <taxon>Lysobacteraceae</taxon>
        <taxon>Montanilutibacter</taxon>
    </lineage>
</organism>
<dbReference type="EMBL" id="RIBS01000001">
    <property type="protein sequence ID" value="RNF86252.1"/>
    <property type="molecule type" value="Genomic_DNA"/>
</dbReference>
<proteinExistence type="predicted"/>
<accession>A0A3M8T662</accession>
<dbReference type="Proteomes" id="UP000267049">
    <property type="component" value="Unassembled WGS sequence"/>
</dbReference>
<reference evidence="1 2" key="1">
    <citation type="submission" date="2018-11" db="EMBL/GenBank/DDBJ databases">
        <title>Lysobacter cryohumiis sp. nov., isolated from soil in the Tianshan Mountains, Xinjiang, China.</title>
        <authorList>
            <person name="Luo Y."/>
            <person name="Sheng H."/>
        </authorList>
    </citation>
    <scope>NUCLEOTIDE SEQUENCE [LARGE SCALE GENOMIC DNA]</scope>
    <source>
        <strain evidence="1 2">ZS60</strain>
    </source>
</reference>
<keyword evidence="2" id="KW-1185">Reference proteome</keyword>